<evidence type="ECO:0000313" key="9">
    <source>
        <dbReference type="EMBL" id="AIA31477.1"/>
    </source>
</evidence>
<keyword evidence="4" id="KW-0235">DNA replication</keyword>
<dbReference type="InterPro" id="IPR048466">
    <property type="entry name" value="DNA_pol3_delta-like_C"/>
</dbReference>
<dbReference type="GO" id="GO:0006261">
    <property type="term" value="P:DNA-templated DNA replication"/>
    <property type="evidence" value="ECO:0007669"/>
    <property type="project" value="TreeGrafter"/>
</dbReference>
<evidence type="ECO:0000256" key="2">
    <source>
        <dbReference type="ARBA" id="ARBA00022679"/>
    </source>
</evidence>
<organism evidence="9 10">
    <name type="scientific">Leptospirillum ferriphilum YSK</name>
    <dbReference type="NCBI Taxonomy" id="1441628"/>
    <lineage>
        <taxon>Bacteria</taxon>
        <taxon>Pseudomonadati</taxon>
        <taxon>Nitrospirota</taxon>
        <taxon>Nitrospiria</taxon>
        <taxon>Nitrospirales</taxon>
        <taxon>Nitrospiraceae</taxon>
        <taxon>Leptospirillum</taxon>
    </lineage>
</organism>
<dbReference type="PANTHER" id="PTHR34388:SF1">
    <property type="entry name" value="DNA POLYMERASE III SUBUNIT DELTA"/>
    <property type="match status" value="1"/>
</dbReference>
<dbReference type="Pfam" id="PF21694">
    <property type="entry name" value="DNA_pol3_delta_C"/>
    <property type="match status" value="1"/>
</dbReference>
<dbReference type="KEGG" id="lfp:Y981_02290"/>
<dbReference type="HOGENOM" id="CLU_796435_0_0_0"/>
<reference evidence="9 10" key="2">
    <citation type="journal article" date="2015" name="Biomed. Res. Int.">
        <title>Effects of Arsenite Resistance on the Growth and Functional Gene Expression of Leptospirillum ferriphilum and Acidithiobacillus thiooxidans in Pure Culture and Coculture.</title>
        <authorList>
            <person name="Jiang H."/>
            <person name="Liang Y."/>
            <person name="Yin H."/>
            <person name="Xiao Y."/>
            <person name="Guo X."/>
            <person name="Xu Y."/>
            <person name="Hu Q."/>
            <person name="Liu H."/>
            <person name="Liu X."/>
        </authorList>
    </citation>
    <scope>NUCLEOTIDE SEQUENCE [LARGE SCALE GENOMIC DNA]</scope>
    <source>
        <strain evidence="9 10">YSK</strain>
    </source>
</reference>
<name>A0A059Y1W4_9BACT</name>
<dbReference type="Proteomes" id="UP000027059">
    <property type="component" value="Chromosome"/>
</dbReference>
<evidence type="ECO:0000256" key="4">
    <source>
        <dbReference type="ARBA" id="ARBA00022705"/>
    </source>
</evidence>
<dbReference type="Gene3D" id="1.20.272.10">
    <property type="match status" value="1"/>
</dbReference>
<dbReference type="EC" id="2.7.7.7" evidence="1"/>
<dbReference type="NCBIfam" id="TIGR01128">
    <property type="entry name" value="holA"/>
    <property type="match status" value="1"/>
</dbReference>
<keyword evidence="10" id="KW-1185">Reference proteome</keyword>
<dbReference type="GO" id="GO:0009360">
    <property type="term" value="C:DNA polymerase III complex"/>
    <property type="evidence" value="ECO:0007669"/>
    <property type="project" value="TreeGrafter"/>
</dbReference>
<keyword evidence="3" id="KW-0548">Nucleotidyltransferase</keyword>
<dbReference type="InterPro" id="IPR005790">
    <property type="entry name" value="DNA_polIII_delta"/>
</dbReference>
<dbReference type="SUPFAM" id="SSF48019">
    <property type="entry name" value="post-AAA+ oligomerization domain-like"/>
    <property type="match status" value="1"/>
</dbReference>
<dbReference type="EMBL" id="CP007243">
    <property type="protein sequence ID" value="AIA31477.1"/>
    <property type="molecule type" value="Genomic_DNA"/>
</dbReference>
<comment type="similarity">
    <text evidence="6">Belongs to the DNA polymerase HolA subunit family.</text>
</comment>
<comment type="catalytic activity">
    <reaction evidence="7">
        <text>DNA(n) + a 2'-deoxyribonucleoside 5'-triphosphate = DNA(n+1) + diphosphate</text>
        <dbReference type="Rhea" id="RHEA:22508"/>
        <dbReference type="Rhea" id="RHEA-COMP:17339"/>
        <dbReference type="Rhea" id="RHEA-COMP:17340"/>
        <dbReference type="ChEBI" id="CHEBI:33019"/>
        <dbReference type="ChEBI" id="CHEBI:61560"/>
        <dbReference type="ChEBI" id="CHEBI:173112"/>
        <dbReference type="EC" id="2.7.7.7"/>
    </reaction>
</comment>
<evidence type="ECO:0000256" key="6">
    <source>
        <dbReference type="ARBA" id="ARBA00034754"/>
    </source>
</evidence>
<accession>A0A059Y1W4</accession>
<feature type="domain" description="DNA polymerase III delta subunit-like C-terminal" evidence="8">
    <location>
        <begin position="213"/>
        <end position="322"/>
    </location>
</feature>
<dbReference type="RefSeq" id="WP_038504537.1">
    <property type="nucleotide sequence ID" value="NZ_CP007243.1"/>
</dbReference>
<evidence type="ECO:0000256" key="1">
    <source>
        <dbReference type="ARBA" id="ARBA00012417"/>
    </source>
</evidence>
<evidence type="ECO:0000256" key="3">
    <source>
        <dbReference type="ARBA" id="ARBA00022695"/>
    </source>
</evidence>
<dbReference type="GO" id="GO:0003677">
    <property type="term" value="F:DNA binding"/>
    <property type="evidence" value="ECO:0007669"/>
    <property type="project" value="InterPro"/>
</dbReference>
<keyword evidence="2" id="KW-0808">Transferase</keyword>
<evidence type="ECO:0000256" key="7">
    <source>
        <dbReference type="ARBA" id="ARBA00049244"/>
    </source>
</evidence>
<evidence type="ECO:0000256" key="5">
    <source>
        <dbReference type="ARBA" id="ARBA00022932"/>
    </source>
</evidence>
<evidence type="ECO:0000259" key="8">
    <source>
        <dbReference type="Pfam" id="PF21694"/>
    </source>
</evidence>
<sequence length="348" mass="39493">MIESALVLFRKDQSLLPVIVVIPGDPLILSWTFERIQRLLFLSRDDLSVNTEHRAGGDLTAADLLALAKEKPLFGPRRLFWVTQAEKVDGLLEKGIGQALLSAARKGNTTVVLEMGEKKASLLADIFPIFRTEPSGTLRQRQAEALSWVHILAEKKGTRLENGVAETLLRAFPEQMGQISSFLDRLSAPESGKIRTVTREDLKQHGLEDPLESVFRLFDAWEANDRRLYGQWERFIDNGQSPLSFLSLWHRQWRLYAIAREEIHSPSDVEKFATKNRIPPPVAEKIRKTARSMTRKTLREGYALLRETDLSLKSGGDPSLIMLRFLAGMSFLSPGKRERHTEKIRTGR</sequence>
<dbReference type="AlphaFoldDB" id="A0A059Y1W4"/>
<dbReference type="OrthoDB" id="9815352at2"/>
<dbReference type="PANTHER" id="PTHR34388">
    <property type="entry name" value="DNA POLYMERASE III SUBUNIT DELTA"/>
    <property type="match status" value="1"/>
</dbReference>
<dbReference type="InterPro" id="IPR008921">
    <property type="entry name" value="DNA_pol3_clamp-load_cplx_C"/>
</dbReference>
<protein>
    <recommendedName>
        <fullName evidence="1">DNA-directed DNA polymerase</fullName>
        <ecNumber evidence="1">2.7.7.7</ecNumber>
    </recommendedName>
</protein>
<proteinExistence type="inferred from homology"/>
<gene>
    <name evidence="9" type="ORF">Y981_02290</name>
</gene>
<dbReference type="GO" id="GO:0003887">
    <property type="term" value="F:DNA-directed DNA polymerase activity"/>
    <property type="evidence" value="ECO:0007669"/>
    <property type="project" value="UniProtKB-KW"/>
</dbReference>
<keyword evidence="5" id="KW-0239">DNA-directed DNA polymerase</keyword>
<reference evidence="10" key="1">
    <citation type="submission" date="2014-02" db="EMBL/GenBank/DDBJ databases">
        <title>Complete genome sequence and comparative genomic analysis of the nitrogen-fixing bacterium Leptospirillum ferriphilum YSK.</title>
        <authorList>
            <person name="Guo X."/>
            <person name="Yin H."/>
            <person name="Liang Y."/>
            <person name="Hu Q."/>
            <person name="Ma L."/>
            <person name="Xiao Y."/>
            <person name="Zhang X."/>
            <person name="Qiu G."/>
            <person name="Liu X."/>
        </authorList>
    </citation>
    <scope>NUCLEOTIDE SEQUENCE [LARGE SCALE GENOMIC DNA]</scope>
    <source>
        <strain evidence="10">YSK</strain>
    </source>
</reference>
<evidence type="ECO:0000313" key="10">
    <source>
        <dbReference type="Proteomes" id="UP000027059"/>
    </source>
</evidence>